<feature type="region of interest" description="Disordered" evidence="2">
    <location>
        <begin position="90"/>
        <end position="124"/>
    </location>
</feature>
<comment type="caution">
    <text evidence="5">The sequence shown here is derived from an EMBL/GenBank/DDBJ whole genome shotgun (WGS) entry which is preliminary data.</text>
</comment>
<gene>
    <name evidence="5" type="ORF">BD626DRAFT_204986</name>
</gene>
<dbReference type="Proteomes" id="UP000320762">
    <property type="component" value="Unassembled WGS sequence"/>
</dbReference>
<keyword evidence="3" id="KW-1133">Transmembrane helix</keyword>
<feature type="compositionally biased region" description="Low complexity" evidence="2">
    <location>
        <begin position="92"/>
        <end position="106"/>
    </location>
</feature>
<evidence type="ECO:0000313" key="6">
    <source>
        <dbReference type="Proteomes" id="UP000320762"/>
    </source>
</evidence>
<feature type="compositionally biased region" description="Polar residues" evidence="2">
    <location>
        <begin position="111"/>
        <end position="124"/>
    </location>
</feature>
<sequence length="260" mass="28433">MAISRILRPLVCWLKSPVVAFTLSTFAFNIVAVIGAYSSNPIFVTVCGSVAITLALLLGLFAKQLGLISTWFGFFAKRLARRRTRSVDIESAEPSLSSPPESNALEATMSDVDSSSTGPSIAGTPQSSVTFLDFSGNAEEEGWANTFMEEVVSLAPTLPSRTPLLAQGVKGLDKLASFTRWRVRLKFLARQNDWRVSQECTLEGPTHMPTWICRLKVNDTWEFDGRSTQRRLAEEDAAEVAVNSLIARYAAGSSEAFESN</sequence>
<dbReference type="PROSITE" id="PS50137">
    <property type="entry name" value="DS_RBD"/>
    <property type="match status" value="1"/>
</dbReference>
<keyword evidence="3" id="KW-0472">Membrane</keyword>
<protein>
    <recommendedName>
        <fullName evidence="4">DRBM domain-containing protein</fullName>
    </recommendedName>
</protein>
<keyword evidence="6" id="KW-1185">Reference proteome</keyword>
<feature type="domain" description="DRBM" evidence="4">
    <location>
        <begin position="167"/>
        <end position="247"/>
    </location>
</feature>
<evidence type="ECO:0000256" key="3">
    <source>
        <dbReference type="SAM" id="Phobius"/>
    </source>
</evidence>
<feature type="transmembrane region" description="Helical" evidence="3">
    <location>
        <begin position="42"/>
        <end position="75"/>
    </location>
</feature>
<dbReference type="SUPFAM" id="SSF54768">
    <property type="entry name" value="dsRNA-binding domain-like"/>
    <property type="match status" value="1"/>
</dbReference>
<evidence type="ECO:0000256" key="2">
    <source>
        <dbReference type="SAM" id="MobiDB-lite"/>
    </source>
</evidence>
<keyword evidence="1" id="KW-0694">RNA-binding</keyword>
<evidence type="ECO:0000256" key="1">
    <source>
        <dbReference type="PROSITE-ProRule" id="PRU00266"/>
    </source>
</evidence>
<dbReference type="GO" id="GO:0003723">
    <property type="term" value="F:RNA binding"/>
    <property type="evidence" value="ECO:0007669"/>
    <property type="project" value="UniProtKB-UniRule"/>
</dbReference>
<dbReference type="SMART" id="SM00358">
    <property type="entry name" value="DSRM"/>
    <property type="match status" value="1"/>
</dbReference>
<feature type="transmembrane region" description="Helical" evidence="3">
    <location>
        <begin position="12"/>
        <end position="36"/>
    </location>
</feature>
<evidence type="ECO:0000259" key="4">
    <source>
        <dbReference type="PROSITE" id="PS50137"/>
    </source>
</evidence>
<accession>A0A550BZF6</accession>
<dbReference type="InterPro" id="IPR014720">
    <property type="entry name" value="dsRBD_dom"/>
</dbReference>
<proteinExistence type="predicted"/>
<organism evidence="5 6">
    <name type="scientific">Schizophyllum amplum</name>
    <dbReference type="NCBI Taxonomy" id="97359"/>
    <lineage>
        <taxon>Eukaryota</taxon>
        <taxon>Fungi</taxon>
        <taxon>Dikarya</taxon>
        <taxon>Basidiomycota</taxon>
        <taxon>Agaricomycotina</taxon>
        <taxon>Agaricomycetes</taxon>
        <taxon>Agaricomycetidae</taxon>
        <taxon>Agaricales</taxon>
        <taxon>Schizophyllaceae</taxon>
        <taxon>Schizophyllum</taxon>
    </lineage>
</organism>
<evidence type="ECO:0000313" key="5">
    <source>
        <dbReference type="EMBL" id="TRM57914.1"/>
    </source>
</evidence>
<dbReference type="AlphaFoldDB" id="A0A550BZF6"/>
<dbReference type="OrthoDB" id="3180452at2759"/>
<dbReference type="EMBL" id="VDMD01000041">
    <property type="protein sequence ID" value="TRM57914.1"/>
    <property type="molecule type" value="Genomic_DNA"/>
</dbReference>
<dbReference type="Gene3D" id="3.30.160.20">
    <property type="match status" value="1"/>
</dbReference>
<name>A0A550BZF6_9AGAR</name>
<keyword evidence="3" id="KW-0812">Transmembrane</keyword>
<reference evidence="5 6" key="1">
    <citation type="journal article" date="2019" name="New Phytol.">
        <title>Comparative genomics reveals unique wood-decay strategies and fruiting body development in the Schizophyllaceae.</title>
        <authorList>
            <person name="Almasi E."/>
            <person name="Sahu N."/>
            <person name="Krizsan K."/>
            <person name="Balint B."/>
            <person name="Kovacs G.M."/>
            <person name="Kiss B."/>
            <person name="Cseklye J."/>
            <person name="Drula E."/>
            <person name="Henrissat B."/>
            <person name="Nagy I."/>
            <person name="Chovatia M."/>
            <person name="Adam C."/>
            <person name="LaButti K."/>
            <person name="Lipzen A."/>
            <person name="Riley R."/>
            <person name="Grigoriev I.V."/>
            <person name="Nagy L.G."/>
        </authorList>
    </citation>
    <scope>NUCLEOTIDE SEQUENCE [LARGE SCALE GENOMIC DNA]</scope>
    <source>
        <strain evidence="5 6">NL-1724</strain>
    </source>
</reference>